<reference evidence="2 3" key="1">
    <citation type="journal article" date="2005" name="Science">
        <title>The genome of the basidiomycetous yeast and human pathogen Cryptococcus neoformans.</title>
        <authorList>
            <person name="Loftus B.J."/>
            <person name="Fung E."/>
            <person name="Roncaglia P."/>
            <person name="Rowley D."/>
            <person name="Amedeo P."/>
            <person name="Bruno D."/>
            <person name="Vamathevan J."/>
            <person name="Miranda M."/>
            <person name="Anderson I.J."/>
            <person name="Fraser J.A."/>
            <person name="Allen J.E."/>
            <person name="Bosdet I.E."/>
            <person name="Brent M.R."/>
            <person name="Chiu R."/>
            <person name="Doering T.L."/>
            <person name="Donlin M.J."/>
            <person name="D'Souza C.A."/>
            <person name="Fox D.S."/>
            <person name="Grinberg V."/>
            <person name="Fu J."/>
            <person name="Fukushima M."/>
            <person name="Haas B.J."/>
            <person name="Huang J.C."/>
            <person name="Janbon G."/>
            <person name="Jones S.J."/>
            <person name="Koo H.L."/>
            <person name="Krzywinski M.I."/>
            <person name="Kwon-Chung J.K."/>
            <person name="Lengeler K.B."/>
            <person name="Maiti R."/>
            <person name="Marra M.A."/>
            <person name="Marra R.E."/>
            <person name="Mathewson C.A."/>
            <person name="Mitchell T.G."/>
            <person name="Pertea M."/>
            <person name="Riggs F.R."/>
            <person name="Salzberg S.L."/>
            <person name="Schein J.E."/>
            <person name="Shvartsbeyn A."/>
            <person name="Shin H."/>
            <person name="Shumway M."/>
            <person name="Specht C.A."/>
            <person name="Suh B.B."/>
            <person name="Tenney A."/>
            <person name="Utterback T.R."/>
            <person name="Wickes B.L."/>
            <person name="Wortman J.R."/>
            <person name="Wye N.H."/>
            <person name="Kronstad J.W."/>
            <person name="Lodge J.K."/>
            <person name="Heitman J."/>
            <person name="Davis R.W."/>
            <person name="Fraser C.M."/>
            <person name="Hyman R.W."/>
        </authorList>
    </citation>
    <scope>NUCLEOTIDE SEQUENCE [LARGE SCALE GENOMIC DNA]</scope>
    <source>
        <strain evidence="3">JEC21 / ATCC MYA-565</strain>
    </source>
</reference>
<sequence>MQSEVWTTSYSTEIFDMSAPPPVPARSRLRDAAPPKIDTSRDARDASSRLNAGNHNDNASTPATPSTPDLRVPTMPTSSSSPLSPYYRKASLQVDSVNPPTTPRLNSPSTPSFTIGPSSLASPSSGPLSSFGRKRQSKVMEKDPRDPYKVKDGALKKKASSGIYTPPTFPGPSGHHLPLPQQSTSTLYTPSHSHILDAPGQSAGLGLGPMSPSQSSSTRSSASDHSDSTAPPRTPISPTNRFGKTFSSNVRRLSSMAALSGMTSPSREREEEREREEQRMKGRGSEGASIAGSGSWNWSDGRSRKGSAHSHSYSHTFSYYPSGTPSLESGSSCDPHSSLEHYANPQPLVASPASVSALTPVPPPTPTPAHFYTPSSPSSPPSTASLGIHYSVEEEPGDGVEGAENKVPRPSPRTKGRRKPVPRLLEDEDRNLVDRMDGLHVGL</sequence>
<dbReference type="AlphaFoldDB" id="Q5KQ35"/>
<feature type="compositionally biased region" description="Low complexity" evidence="1">
    <location>
        <begin position="347"/>
        <end position="359"/>
    </location>
</feature>
<organism evidence="2 3">
    <name type="scientific">Cryptococcus deneoformans (strain JEC21 / ATCC MYA-565)</name>
    <name type="common">Cryptococcus neoformans var. neoformans serotype D</name>
    <dbReference type="NCBI Taxonomy" id="214684"/>
    <lineage>
        <taxon>Eukaryota</taxon>
        <taxon>Fungi</taxon>
        <taxon>Dikarya</taxon>
        <taxon>Basidiomycota</taxon>
        <taxon>Agaricomycotina</taxon>
        <taxon>Tremellomycetes</taxon>
        <taxon>Tremellales</taxon>
        <taxon>Cryptococcaceae</taxon>
        <taxon>Cryptococcus</taxon>
        <taxon>Cryptococcus neoformans species complex</taxon>
    </lineage>
</organism>
<dbReference type="EMBL" id="AE017341">
    <property type="protein sequence ID" value="AAW40666.2"/>
    <property type="molecule type" value="Genomic_DNA"/>
</dbReference>
<feature type="compositionally biased region" description="Polar residues" evidence="1">
    <location>
        <begin position="48"/>
        <end position="67"/>
    </location>
</feature>
<dbReference type="GeneID" id="3254016"/>
<dbReference type="VEuPathDB" id="FungiDB:CNA00610"/>
<feature type="compositionally biased region" description="Basic and acidic residues" evidence="1">
    <location>
        <begin position="430"/>
        <end position="443"/>
    </location>
</feature>
<dbReference type="eggNOG" id="ENOG502RBG5">
    <property type="taxonomic scope" value="Eukaryota"/>
</dbReference>
<name>Q5KQ35_CRYD1</name>
<feature type="region of interest" description="Disordered" evidence="1">
    <location>
        <begin position="1"/>
        <end position="443"/>
    </location>
</feature>
<dbReference type="KEGG" id="cne:CNA00610"/>
<feature type="compositionally biased region" description="Polar residues" evidence="1">
    <location>
        <begin position="236"/>
        <end position="252"/>
    </location>
</feature>
<proteinExistence type="predicted"/>
<feature type="compositionally biased region" description="Basic and acidic residues" evidence="1">
    <location>
        <begin position="138"/>
        <end position="155"/>
    </location>
</feature>
<evidence type="ECO:0000313" key="3">
    <source>
        <dbReference type="Proteomes" id="UP000002149"/>
    </source>
</evidence>
<evidence type="ECO:0000313" key="2">
    <source>
        <dbReference type="EMBL" id="AAW40666.2"/>
    </source>
</evidence>
<feature type="compositionally biased region" description="Low complexity" evidence="1">
    <location>
        <begin position="73"/>
        <end position="85"/>
    </location>
</feature>
<dbReference type="HOGENOM" id="CLU_030358_0_0_1"/>
<feature type="compositionally biased region" description="Low complexity" evidence="1">
    <location>
        <begin position="116"/>
        <end position="130"/>
    </location>
</feature>
<feature type="compositionally biased region" description="Low complexity" evidence="1">
    <location>
        <begin position="309"/>
        <end position="322"/>
    </location>
</feature>
<evidence type="ECO:0000256" key="1">
    <source>
        <dbReference type="SAM" id="MobiDB-lite"/>
    </source>
</evidence>
<dbReference type="InParanoid" id="Q5KQ35"/>
<dbReference type="PaxDb" id="214684-Q5KQ35"/>
<dbReference type="Proteomes" id="UP000002149">
    <property type="component" value="Chromosome 1"/>
</dbReference>
<keyword evidence="3" id="KW-1185">Reference proteome</keyword>
<feature type="compositionally biased region" description="Polar residues" evidence="1">
    <location>
        <begin position="1"/>
        <end position="12"/>
    </location>
</feature>
<gene>
    <name evidence="2" type="ordered locus">CNA00610</name>
</gene>
<feature type="compositionally biased region" description="Polar residues" evidence="1">
    <location>
        <begin position="323"/>
        <end position="335"/>
    </location>
</feature>
<feature type="compositionally biased region" description="Low complexity" evidence="1">
    <location>
        <begin position="286"/>
        <end position="295"/>
    </location>
</feature>
<protein>
    <submittedName>
        <fullName evidence="2">Expressed protein</fullName>
    </submittedName>
</protein>
<feature type="compositionally biased region" description="Basic and acidic residues" evidence="1">
    <location>
        <begin position="266"/>
        <end position="284"/>
    </location>
</feature>
<accession>Q5KQ35</accession>
<feature type="compositionally biased region" description="Basic residues" evidence="1">
    <location>
        <begin position="412"/>
        <end position="421"/>
    </location>
</feature>
<feature type="compositionally biased region" description="Polar residues" evidence="1">
    <location>
        <begin position="93"/>
        <end position="115"/>
    </location>
</feature>
<feature type="compositionally biased region" description="Basic and acidic residues" evidence="1">
    <location>
        <begin position="28"/>
        <end position="47"/>
    </location>
</feature>
<feature type="compositionally biased region" description="Low complexity" evidence="1">
    <location>
        <begin position="211"/>
        <end position="221"/>
    </location>
</feature>
<dbReference type="RefSeq" id="XP_024511826.1">
    <property type="nucleotide sequence ID" value="XM_024656153.1"/>
</dbReference>
<dbReference type="OrthoDB" id="2576217at2759"/>
<feature type="compositionally biased region" description="Polar residues" evidence="1">
    <location>
        <begin position="180"/>
        <end position="192"/>
    </location>
</feature>